<comment type="caution">
    <text evidence="6">The sequence shown here is derived from an EMBL/GenBank/DDBJ whole genome shotgun (WGS) entry which is preliminary data.</text>
</comment>
<proteinExistence type="inferred from homology"/>
<evidence type="ECO:0000256" key="1">
    <source>
        <dbReference type="ARBA" id="ARBA00009437"/>
    </source>
</evidence>
<dbReference type="SUPFAM" id="SSF46785">
    <property type="entry name" value="Winged helix' DNA-binding domain"/>
    <property type="match status" value="1"/>
</dbReference>
<keyword evidence="2" id="KW-0805">Transcription regulation</keyword>
<dbReference type="InterPro" id="IPR050950">
    <property type="entry name" value="HTH-type_LysR_regulators"/>
</dbReference>
<dbReference type="InterPro" id="IPR000847">
    <property type="entry name" value="LysR_HTH_N"/>
</dbReference>
<name>R6Y3A1_9FIRM</name>
<dbReference type="PRINTS" id="PR00039">
    <property type="entry name" value="HTHLYSR"/>
</dbReference>
<dbReference type="GO" id="GO:0005829">
    <property type="term" value="C:cytosol"/>
    <property type="evidence" value="ECO:0007669"/>
    <property type="project" value="TreeGrafter"/>
</dbReference>
<dbReference type="Pfam" id="PF00126">
    <property type="entry name" value="HTH_1"/>
    <property type="match status" value="1"/>
</dbReference>
<dbReference type="GO" id="GO:0003700">
    <property type="term" value="F:DNA-binding transcription factor activity"/>
    <property type="evidence" value="ECO:0007669"/>
    <property type="project" value="InterPro"/>
</dbReference>
<evidence type="ECO:0000313" key="7">
    <source>
        <dbReference type="Proteomes" id="UP000014937"/>
    </source>
</evidence>
<evidence type="ECO:0000313" key="6">
    <source>
        <dbReference type="EMBL" id="CDD12877.1"/>
    </source>
</evidence>
<feature type="domain" description="HTH lysR-type" evidence="5">
    <location>
        <begin position="1"/>
        <end position="58"/>
    </location>
</feature>
<dbReference type="InterPro" id="IPR036390">
    <property type="entry name" value="WH_DNA-bd_sf"/>
</dbReference>
<dbReference type="InterPro" id="IPR005119">
    <property type="entry name" value="LysR_subst-bd"/>
</dbReference>
<dbReference type="Pfam" id="PF03466">
    <property type="entry name" value="LysR_substrate"/>
    <property type="match status" value="1"/>
</dbReference>
<accession>R6Y3A1</accession>
<dbReference type="RefSeq" id="WP_021720356.1">
    <property type="nucleotide sequence ID" value="NZ_FR892795.1"/>
</dbReference>
<evidence type="ECO:0000256" key="3">
    <source>
        <dbReference type="ARBA" id="ARBA00023125"/>
    </source>
</evidence>
<protein>
    <submittedName>
        <fullName evidence="6">LysR substrate binding domain protein</fullName>
    </submittedName>
</protein>
<dbReference type="GO" id="GO:0003677">
    <property type="term" value="F:DNA binding"/>
    <property type="evidence" value="ECO:0007669"/>
    <property type="project" value="UniProtKB-KW"/>
</dbReference>
<gene>
    <name evidence="6" type="ORF">BN587_01301</name>
</gene>
<dbReference type="SUPFAM" id="SSF53850">
    <property type="entry name" value="Periplasmic binding protein-like II"/>
    <property type="match status" value="1"/>
</dbReference>
<dbReference type="FunFam" id="1.10.10.10:FF:000001">
    <property type="entry name" value="LysR family transcriptional regulator"/>
    <property type="match status" value="1"/>
</dbReference>
<evidence type="ECO:0000256" key="2">
    <source>
        <dbReference type="ARBA" id="ARBA00023015"/>
    </source>
</evidence>
<dbReference type="Proteomes" id="UP000014937">
    <property type="component" value="Unassembled WGS sequence"/>
</dbReference>
<dbReference type="CDD" id="cd05466">
    <property type="entry name" value="PBP2_LTTR_substrate"/>
    <property type="match status" value="1"/>
</dbReference>
<dbReference type="PANTHER" id="PTHR30419:SF8">
    <property type="entry name" value="NITROGEN ASSIMILATION TRANSCRIPTIONAL ACTIVATOR-RELATED"/>
    <property type="match status" value="1"/>
</dbReference>
<comment type="similarity">
    <text evidence="1">Belongs to the LysR transcriptional regulatory family.</text>
</comment>
<dbReference type="EMBL" id="CBGL010000136">
    <property type="protein sequence ID" value="CDD12877.1"/>
    <property type="molecule type" value="Genomic_DNA"/>
</dbReference>
<dbReference type="Gene3D" id="1.10.10.10">
    <property type="entry name" value="Winged helix-like DNA-binding domain superfamily/Winged helix DNA-binding domain"/>
    <property type="match status" value="1"/>
</dbReference>
<sequence>MNFRILNYFLTVAHEKNITKAAEILHITQPTLSRQLMQLETALGVKLFDRDKHKFALTPSGQFLVERAREILNMVEKTTLDIQEQEHNLAGSIAMGAGEYQATEVLAKLIGGFQKQYAAVSFELFTSSSDLLHDKLDKGLLDVAILQAPVDTTNYDYLRLPIRETWCVLMRSDAPLASKNAITASDLSGLPIILPARLQARSEIFNWLSGDIAKMRFIGNSNLLANTAVFVEQCGYYGISVQMPLLDEKRFTYRPLTPALHSDILLVWRRDRQQSLALQKFLQFAKCFLSIEQAPI</sequence>
<dbReference type="AlphaFoldDB" id="R6Y3A1"/>
<dbReference type="PROSITE" id="PS50931">
    <property type="entry name" value="HTH_LYSR"/>
    <property type="match status" value="1"/>
</dbReference>
<dbReference type="Gene3D" id="3.40.190.290">
    <property type="match status" value="1"/>
</dbReference>
<organism evidence="6 7">
    <name type="scientific">Phascolarctobacterium succinatutens CAG:287</name>
    <dbReference type="NCBI Taxonomy" id="1263101"/>
    <lineage>
        <taxon>Bacteria</taxon>
        <taxon>Bacillati</taxon>
        <taxon>Bacillota</taxon>
        <taxon>Negativicutes</taxon>
        <taxon>Acidaminococcales</taxon>
        <taxon>Acidaminococcaceae</taxon>
        <taxon>Phascolarctobacterium</taxon>
    </lineage>
</organism>
<keyword evidence="3" id="KW-0238">DNA-binding</keyword>
<dbReference type="PANTHER" id="PTHR30419">
    <property type="entry name" value="HTH-TYPE TRANSCRIPTIONAL REGULATOR YBHD"/>
    <property type="match status" value="1"/>
</dbReference>
<evidence type="ECO:0000256" key="4">
    <source>
        <dbReference type="ARBA" id="ARBA00023163"/>
    </source>
</evidence>
<dbReference type="HOGENOM" id="CLU_039613_6_2_9"/>
<keyword evidence="4" id="KW-0804">Transcription</keyword>
<evidence type="ECO:0000259" key="5">
    <source>
        <dbReference type="PROSITE" id="PS50931"/>
    </source>
</evidence>
<reference evidence="6" key="1">
    <citation type="submission" date="2012-11" db="EMBL/GenBank/DDBJ databases">
        <title>Dependencies among metagenomic species, viruses, plasmids and units of genetic variation.</title>
        <authorList>
            <person name="Nielsen H.B."/>
            <person name="Almeida M."/>
            <person name="Juncker A.S."/>
            <person name="Rasmussen S."/>
            <person name="Li J."/>
            <person name="Sunagawa S."/>
            <person name="Plichta D."/>
            <person name="Gautier L."/>
            <person name="Le Chatelier E."/>
            <person name="Peletier E."/>
            <person name="Bonde I."/>
            <person name="Nielsen T."/>
            <person name="Manichanh C."/>
            <person name="Arumugam M."/>
            <person name="Batto J."/>
            <person name="Santos M.B.Q.D."/>
            <person name="Blom N."/>
            <person name="Borruel N."/>
            <person name="Burgdorf K.S."/>
            <person name="Boumezbeur F."/>
            <person name="Casellas F."/>
            <person name="Dore J."/>
            <person name="Guarner F."/>
            <person name="Hansen T."/>
            <person name="Hildebrand F."/>
            <person name="Kaas R.S."/>
            <person name="Kennedy S."/>
            <person name="Kristiansen K."/>
            <person name="Kultima J.R."/>
            <person name="Leonard P."/>
            <person name="Levenez F."/>
            <person name="Lund O."/>
            <person name="Moumen B."/>
            <person name="Le Paslier D."/>
            <person name="Pons N."/>
            <person name="Pedersen O."/>
            <person name="Prifti E."/>
            <person name="Qin J."/>
            <person name="Raes J."/>
            <person name="Tap J."/>
            <person name="Tims S."/>
            <person name="Ussery D.W."/>
            <person name="Yamada T."/>
            <person name="MetaHit consortium"/>
            <person name="Renault P."/>
            <person name="Sicheritz-Ponten T."/>
            <person name="Bork P."/>
            <person name="Wang J."/>
            <person name="Brunak S."/>
            <person name="Ehrlich S.D."/>
        </authorList>
    </citation>
    <scope>NUCLEOTIDE SEQUENCE [LARGE SCALE GENOMIC DNA]</scope>
</reference>
<dbReference type="InterPro" id="IPR036388">
    <property type="entry name" value="WH-like_DNA-bd_sf"/>
</dbReference>